<dbReference type="PANTHER" id="PTHR16950">
    <property type="entry name" value="ZINC TRANSPORTER SLC39A7 HISTIDINE-RICH MEMBRANE PROTEIN KE4"/>
    <property type="match status" value="1"/>
</dbReference>
<dbReference type="OrthoDB" id="200954at2759"/>
<dbReference type="GO" id="GO:0005385">
    <property type="term" value="F:zinc ion transmembrane transporter activity"/>
    <property type="evidence" value="ECO:0007669"/>
    <property type="project" value="TreeGrafter"/>
</dbReference>
<dbReference type="Proteomes" id="UP001140094">
    <property type="component" value="Unassembled WGS sequence"/>
</dbReference>
<reference evidence="6" key="1">
    <citation type="submission" date="2022-07" db="EMBL/GenBank/DDBJ databases">
        <title>Phylogenomic reconstructions and comparative analyses of Kickxellomycotina fungi.</title>
        <authorList>
            <person name="Reynolds N.K."/>
            <person name="Stajich J.E."/>
            <person name="Barry K."/>
            <person name="Grigoriev I.V."/>
            <person name="Crous P."/>
            <person name="Smith M.E."/>
        </authorList>
    </citation>
    <scope>NUCLEOTIDE SEQUENCE</scope>
    <source>
        <strain evidence="6">NRRL 1565</strain>
    </source>
</reference>
<dbReference type="EMBL" id="JANBUO010000518">
    <property type="protein sequence ID" value="KAJ2803488.1"/>
    <property type="molecule type" value="Genomic_DNA"/>
</dbReference>
<organism evidence="6 7">
    <name type="scientific">Coemansia guatemalensis</name>
    <dbReference type="NCBI Taxonomy" id="2761395"/>
    <lineage>
        <taxon>Eukaryota</taxon>
        <taxon>Fungi</taxon>
        <taxon>Fungi incertae sedis</taxon>
        <taxon>Zoopagomycota</taxon>
        <taxon>Kickxellomycotina</taxon>
        <taxon>Kickxellomycetes</taxon>
        <taxon>Kickxellales</taxon>
        <taxon>Kickxellaceae</taxon>
        <taxon>Coemansia</taxon>
    </lineage>
</organism>
<evidence type="ECO:0000313" key="6">
    <source>
        <dbReference type="EMBL" id="KAJ2803488.1"/>
    </source>
</evidence>
<proteinExistence type="predicted"/>
<evidence type="ECO:0000256" key="1">
    <source>
        <dbReference type="ARBA" id="ARBA00004141"/>
    </source>
</evidence>
<feature type="transmembrane region" description="Helical" evidence="5">
    <location>
        <begin position="105"/>
        <end position="124"/>
    </location>
</feature>
<keyword evidence="3 5" id="KW-1133">Transmembrane helix</keyword>
<keyword evidence="2 5" id="KW-0812">Transmembrane</keyword>
<comment type="subcellular location">
    <subcellularLocation>
        <location evidence="1">Membrane</location>
        <topology evidence="1">Multi-pass membrane protein</topology>
    </subcellularLocation>
</comment>
<evidence type="ECO:0000313" key="7">
    <source>
        <dbReference type="Proteomes" id="UP001140094"/>
    </source>
</evidence>
<evidence type="ECO:0000256" key="3">
    <source>
        <dbReference type="ARBA" id="ARBA00022989"/>
    </source>
</evidence>
<dbReference type="PANTHER" id="PTHR16950:SF16">
    <property type="entry name" value="ZINC TRANSPORTER ZIP13"/>
    <property type="match status" value="1"/>
</dbReference>
<evidence type="ECO:0000256" key="4">
    <source>
        <dbReference type="ARBA" id="ARBA00023136"/>
    </source>
</evidence>
<protein>
    <submittedName>
        <fullName evidence="6">Uncharacterized protein</fullName>
    </submittedName>
</protein>
<dbReference type="InterPro" id="IPR003689">
    <property type="entry name" value="ZIP"/>
</dbReference>
<accession>A0A9W8LRX2</accession>
<dbReference type="AlphaFoldDB" id="A0A9W8LRX2"/>
<keyword evidence="7" id="KW-1185">Reference proteome</keyword>
<name>A0A9W8LRX2_9FUNG</name>
<evidence type="ECO:0000256" key="2">
    <source>
        <dbReference type="ARBA" id="ARBA00022692"/>
    </source>
</evidence>
<dbReference type="GO" id="GO:0016020">
    <property type="term" value="C:membrane"/>
    <property type="evidence" value="ECO:0007669"/>
    <property type="project" value="UniProtKB-SubCell"/>
</dbReference>
<dbReference type="Pfam" id="PF02535">
    <property type="entry name" value="Zip"/>
    <property type="match status" value="1"/>
</dbReference>
<dbReference type="GO" id="GO:0006882">
    <property type="term" value="P:intracellular zinc ion homeostasis"/>
    <property type="evidence" value="ECO:0007669"/>
    <property type="project" value="TreeGrafter"/>
</dbReference>
<evidence type="ECO:0000256" key="5">
    <source>
        <dbReference type="SAM" id="Phobius"/>
    </source>
</evidence>
<comment type="caution">
    <text evidence="6">The sequence shown here is derived from an EMBL/GenBank/DDBJ whole genome shotgun (WGS) entry which is preliminary data.</text>
</comment>
<keyword evidence="4 5" id="KW-0472">Membrane</keyword>
<feature type="transmembrane region" description="Helical" evidence="5">
    <location>
        <begin position="51"/>
        <end position="71"/>
    </location>
</feature>
<sequence length="125" mass="12917">MAVGLAISASFYLSYAAGLSTFVELFLHEIPYRLGNFAILVQSGFSRTSVLASQFFTALGAITGTIAGILIEKSSKGNSFNFSELYTAGVPVFAPAIAGDQDRSLLALFVGGILGVLLSSVAGVS</sequence>
<gene>
    <name evidence="6" type="ORF">H4R20_002871</name>
</gene>